<keyword evidence="6" id="KW-1185">Reference proteome</keyword>
<keyword evidence="3" id="KW-1133">Transmembrane helix</keyword>
<sequence>MANLNLNLVIKLIDQATAPVRRVGQLVSGLQRPFKSAQMAAGDLLRDLRSIALVGAAAVSAIGLALFQSVRRFANVGDAALETSQKLGISVPSFQRLGHAAKQGGVDAAALEDALKFLNLSSSAAADGAKQDAQAFDLLGVSFKDAEGRLRPLDALLPEIADAFQKMPDGARKSQVAVALFGRSGLAMIPMLNEGAAGLKKWADEADQLGIVMSQSAAENADTFNDALNTLNQSVFGLSNGIAAGLLPELTGLVEMLTQMIRANKPEILRRTQEIFAQISAVLPEVIKGIGDFAKFLGDIAAAVGPVVDALGGFNGLLDLMAIIMITRVAIAIWSAVSAVWALNGAMLANPVGLVIALIAVLAMAAFAVFRNWKPIAAFFTGLWDDLSSAFSSGVAFLAKLLPTLDPVSLIIRHWVPIVGFFTGIWDGISRAFAAGVEMVWNILPPWFRQVLRGAAFVIRTVANVAGGGPAAPGDDSPARPRGPAPAVGGASRGGASRVTGAIDVRVYQDGRPPQVSARSADLDFGVASMGGVQMRGGG</sequence>
<feature type="transmembrane region" description="Helical" evidence="3">
    <location>
        <begin position="320"/>
        <end position="342"/>
    </location>
</feature>
<keyword evidence="3" id="KW-0812">Transmembrane</keyword>
<accession>A0ABX7BSF7</accession>
<evidence type="ECO:0000256" key="3">
    <source>
        <dbReference type="SAM" id="Phobius"/>
    </source>
</evidence>
<dbReference type="InterPro" id="IPR010090">
    <property type="entry name" value="Phage_tape_meas"/>
</dbReference>
<dbReference type="PANTHER" id="PTHR37813:SF1">
    <property type="entry name" value="FELS-2 PROPHAGE PROTEIN"/>
    <property type="match status" value="1"/>
</dbReference>
<organism evidence="5 6">
    <name type="scientific">Brevundimonas vitisensis</name>
    <dbReference type="NCBI Taxonomy" id="2800818"/>
    <lineage>
        <taxon>Bacteria</taxon>
        <taxon>Pseudomonadati</taxon>
        <taxon>Pseudomonadota</taxon>
        <taxon>Alphaproteobacteria</taxon>
        <taxon>Caulobacterales</taxon>
        <taxon>Caulobacteraceae</taxon>
        <taxon>Brevundimonas</taxon>
    </lineage>
</organism>
<feature type="domain" description="Phage tail tape measure protein" evidence="4">
    <location>
        <begin position="74"/>
        <end position="182"/>
    </location>
</feature>
<evidence type="ECO:0000256" key="2">
    <source>
        <dbReference type="SAM" id="MobiDB-lite"/>
    </source>
</evidence>
<gene>
    <name evidence="5" type="ORF">JIP62_06165</name>
</gene>
<dbReference type="PANTHER" id="PTHR37813">
    <property type="entry name" value="FELS-2 PROPHAGE PROTEIN"/>
    <property type="match status" value="1"/>
</dbReference>
<name>A0ABX7BSF7_9CAUL</name>
<reference evidence="5 6" key="1">
    <citation type="submission" date="2021-01" db="EMBL/GenBank/DDBJ databases">
        <title>Brevundimonas vitis sp. nov., an bacterium isolated from grape (Vitis vinifera).</title>
        <authorList>
            <person name="Jiang L."/>
            <person name="Lee J."/>
        </authorList>
    </citation>
    <scope>NUCLEOTIDE SEQUENCE [LARGE SCALE GENOMIC DNA]</scope>
    <source>
        <strain evidence="5 6">GRTSA-9</strain>
    </source>
</reference>
<proteinExistence type="predicted"/>
<dbReference type="Pfam" id="PF10145">
    <property type="entry name" value="PhageMin_Tail"/>
    <property type="match status" value="1"/>
</dbReference>
<protein>
    <submittedName>
        <fullName evidence="5">Phage tail tape measure protein</fullName>
    </submittedName>
</protein>
<dbReference type="RefSeq" id="WP_201104019.1">
    <property type="nucleotide sequence ID" value="NZ_CP067977.1"/>
</dbReference>
<evidence type="ECO:0000313" key="5">
    <source>
        <dbReference type="EMBL" id="QQQ19668.1"/>
    </source>
</evidence>
<evidence type="ECO:0000259" key="4">
    <source>
        <dbReference type="Pfam" id="PF10145"/>
    </source>
</evidence>
<keyword evidence="3" id="KW-0472">Membrane</keyword>
<dbReference type="Proteomes" id="UP000595448">
    <property type="component" value="Chromosome"/>
</dbReference>
<evidence type="ECO:0000313" key="6">
    <source>
        <dbReference type="Proteomes" id="UP000595448"/>
    </source>
</evidence>
<evidence type="ECO:0000256" key="1">
    <source>
        <dbReference type="ARBA" id="ARBA00022612"/>
    </source>
</evidence>
<keyword evidence="1" id="KW-1188">Viral release from host cell</keyword>
<feature type="transmembrane region" description="Helical" evidence="3">
    <location>
        <begin position="348"/>
        <end position="370"/>
    </location>
</feature>
<dbReference type="EMBL" id="CP067977">
    <property type="protein sequence ID" value="QQQ19668.1"/>
    <property type="molecule type" value="Genomic_DNA"/>
</dbReference>
<feature type="region of interest" description="Disordered" evidence="2">
    <location>
        <begin position="469"/>
        <end position="496"/>
    </location>
</feature>
<feature type="compositionally biased region" description="Low complexity" evidence="2">
    <location>
        <begin position="472"/>
        <end position="496"/>
    </location>
</feature>
<dbReference type="NCBIfam" id="TIGR01760">
    <property type="entry name" value="tape_meas_TP901"/>
    <property type="match status" value="1"/>
</dbReference>